<dbReference type="Pfam" id="PF00877">
    <property type="entry name" value="NLPC_P60"/>
    <property type="match status" value="1"/>
</dbReference>
<feature type="domain" description="SH3b1" evidence="7">
    <location>
        <begin position="153"/>
        <end position="203"/>
    </location>
</feature>
<evidence type="ECO:0000259" key="6">
    <source>
        <dbReference type="Pfam" id="PF12912"/>
    </source>
</evidence>
<evidence type="ECO:0000313" key="9">
    <source>
        <dbReference type="EMBL" id="EAK4358939.1"/>
    </source>
</evidence>
<dbReference type="InterPro" id="IPR039439">
    <property type="entry name" value="SH3b1_dom"/>
</dbReference>
<evidence type="ECO:0000256" key="1">
    <source>
        <dbReference type="ARBA" id="ARBA00007074"/>
    </source>
</evidence>
<dbReference type="Pfam" id="PF12913">
    <property type="entry name" value="SH3_6"/>
    <property type="match status" value="1"/>
</dbReference>
<dbReference type="InterPro" id="IPR000064">
    <property type="entry name" value="NLP_P60_dom"/>
</dbReference>
<dbReference type="Proteomes" id="UP000365807">
    <property type="component" value="Unassembled WGS sequence"/>
</dbReference>
<feature type="domain" description="NlpC/P60" evidence="5">
    <location>
        <begin position="299"/>
        <end position="340"/>
    </location>
</feature>
<evidence type="ECO:0000259" key="7">
    <source>
        <dbReference type="Pfam" id="PF12913"/>
    </source>
</evidence>
<gene>
    <name evidence="9" type="ORF">C6T04_08480</name>
    <name evidence="10" type="ORF">DSX26_05330</name>
</gene>
<evidence type="ECO:0000256" key="2">
    <source>
        <dbReference type="ARBA" id="ARBA00022670"/>
    </source>
</evidence>
<feature type="domain" description="SH3b2-type SH3" evidence="8">
    <location>
        <begin position="214"/>
        <end position="257"/>
    </location>
</feature>
<evidence type="ECO:0008006" key="13">
    <source>
        <dbReference type="Google" id="ProtNLM"/>
    </source>
</evidence>
<dbReference type="Pfam" id="PF12912">
    <property type="entry name" value="N_NLPC_P60"/>
    <property type="match status" value="1"/>
</dbReference>
<evidence type="ECO:0000313" key="12">
    <source>
        <dbReference type="Proteomes" id="UP000365807"/>
    </source>
</evidence>
<evidence type="ECO:0000256" key="4">
    <source>
        <dbReference type="ARBA" id="ARBA00022807"/>
    </source>
</evidence>
<proteinExistence type="inferred from homology"/>
<evidence type="ECO:0000313" key="11">
    <source>
        <dbReference type="Proteomes" id="UP000352088"/>
    </source>
</evidence>
<sequence>MKIWLYPCLTALFFTACSIKETKLSPTPSQTILNFKDQQDSHYAKLEFDQNISILSKMNQNINFDSQKYKQLFFSPWHSSFKTLKNQNLFWSFSLYTNPKNTYYFFNKQVIPLSWFEKTIDNANTKELGKFDKKALVIQNTLIKNIPTQRAILKNPFLENEGIPFDYASDSILNAGTPILVSHFSKDKRYAFVLSEAGVGFIESKDLEFFSNNRAQIYEKLNFLTPLKEKLAILDEDGNFFFESRIGALYPYYKEDKNYFYGKIGPKKYKISKDNASNFPLSFNDENLKNQISEVLNLPYGWGGYNFERDCSLLTRDVFSAFGLYLPRNSAAQKNSFTHFDINTLDNSQKKDFLDRFGKAYLNLLYLPGHIMLYAGKISDKNVAVHNIWGLRKDETQRLLISSSVITSLEIGKDEISKENLLLSRLKEVSFIYLSKEEKEQITNYLEKLKNKAD</sequence>
<evidence type="ECO:0000259" key="5">
    <source>
        <dbReference type="Pfam" id="PF00877"/>
    </source>
</evidence>
<keyword evidence="2" id="KW-0645">Protease</keyword>
<dbReference type="RefSeq" id="WP_002786185.1">
    <property type="nucleotide sequence ID" value="NZ_AP028351.1"/>
</dbReference>
<comment type="similarity">
    <text evidence="1">Belongs to the peptidase C40 family.</text>
</comment>
<organism evidence="10 11">
    <name type="scientific">Campylobacter coli</name>
    <dbReference type="NCBI Taxonomy" id="195"/>
    <lineage>
        <taxon>Bacteria</taxon>
        <taxon>Pseudomonadati</taxon>
        <taxon>Campylobacterota</taxon>
        <taxon>Epsilonproteobacteria</taxon>
        <taxon>Campylobacterales</taxon>
        <taxon>Campylobacteraceae</taxon>
        <taxon>Campylobacter</taxon>
    </lineage>
</organism>
<accession>A0A3Z8KLZ0</accession>
<dbReference type="SUPFAM" id="SSF54001">
    <property type="entry name" value="Cysteine proteinases"/>
    <property type="match status" value="1"/>
</dbReference>
<dbReference type="GO" id="GO:0006508">
    <property type="term" value="P:proteolysis"/>
    <property type="evidence" value="ECO:0007669"/>
    <property type="project" value="UniProtKB-KW"/>
</dbReference>
<dbReference type="AlphaFoldDB" id="A0A3Z8KLZ0"/>
<keyword evidence="4" id="KW-0788">Thiol protease</keyword>
<evidence type="ECO:0000259" key="8">
    <source>
        <dbReference type="Pfam" id="PF12914"/>
    </source>
</evidence>
<comment type="caution">
    <text evidence="10">The sequence shown here is derived from an EMBL/GenBank/DDBJ whole genome shotgun (WGS) entry which is preliminary data.</text>
</comment>
<dbReference type="Proteomes" id="UP000352088">
    <property type="component" value="Unassembled WGS sequence"/>
</dbReference>
<dbReference type="InterPro" id="IPR038765">
    <property type="entry name" value="Papain-like_cys_pep_sf"/>
</dbReference>
<feature type="domain" description="NLPC/P60 N-terminal" evidence="6">
    <location>
        <begin position="8"/>
        <end position="125"/>
    </location>
</feature>
<dbReference type="EMBL" id="AACQHW010000005">
    <property type="protein sequence ID" value="EAL6850889.1"/>
    <property type="molecule type" value="Genomic_DNA"/>
</dbReference>
<dbReference type="InterPro" id="IPR026864">
    <property type="entry name" value="SH3b2-type_SH3"/>
</dbReference>
<dbReference type="Gene3D" id="3.90.1720.10">
    <property type="entry name" value="endopeptidase domain like (from Nostoc punctiforme)"/>
    <property type="match status" value="1"/>
</dbReference>
<dbReference type="InterPro" id="IPR025606">
    <property type="entry name" value="NLPC/P60_N_dom"/>
</dbReference>
<dbReference type="PIRSF" id="PIRSF019015">
    <property type="entry name" value="P60_peptidase_YkfC"/>
    <property type="match status" value="1"/>
</dbReference>
<dbReference type="PROSITE" id="PS51257">
    <property type="entry name" value="PROKAR_LIPOPROTEIN"/>
    <property type="match status" value="1"/>
</dbReference>
<keyword evidence="3" id="KW-0378">Hydrolase</keyword>
<dbReference type="InterPro" id="IPR027017">
    <property type="entry name" value="P60_peptidase_YkfC"/>
</dbReference>
<evidence type="ECO:0000313" key="10">
    <source>
        <dbReference type="EMBL" id="EAL6850889.1"/>
    </source>
</evidence>
<reference evidence="10 11" key="1">
    <citation type="submission" date="2018-07" db="EMBL/GenBank/DDBJ databases">
        <authorList>
            <consortium name="NARMS: The National Antimicrobial Resistance Monitoring System"/>
        </authorList>
    </citation>
    <scope>NUCLEOTIDE SEQUENCE [LARGE SCALE GENOMIC DNA]</scope>
    <source>
        <strain evidence="10 11">CVM N17C548</strain>
        <strain evidence="9 12">FSIS11807978</strain>
    </source>
</reference>
<name>A0A3Z8KLZ0_CAMCO</name>
<protein>
    <recommendedName>
        <fullName evidence="13">Lipoprotein</fullName>
    </recommendedName>
</protein>
<evidence type="ECO:0000256" key="3">
    <source>
        <dbReference type="ARBA" id="ARBA00022801"/>
    </source>
</evidence>
<dbReference type="GO" id="GO:0008234">
    <property type="term" value="F:cysteine-type peptidase activity"/>
    <property type="evidence" value="ECO:0007669"/>
    <property type="project" value="UniProtKB-KW"/>
</dbReference>
<dbReference type="Pfam" id="PF12914">
    <property type="entry name" value="SH3_7"/>
    <property type="match status" value="1"/>
</dbReference>
<dbReference type="EMBL" id="AACGFG010000015">
    <property type="protein sequence ID" value="EAK4358939.1"/>
    <property type="molecule type" value="Genomic_DNA"/>
</dbReference>